<dbReference type="InterPro" id="IPR029962">
    <property type="entry name" value="TBL"/>
</dbReference>
<dbReference type="Pfam" id="PF13839">
    <property type="entry name" value="PC-Esterase"/>
    <property type="match status" value="1"/>
</dbReference>
<evidence type="ECO:0000256" key="1">
    <source>
        <dbReference type="ARBA" id="ARBA00004323"/>
    </source>
</evidence>
<dbReference type="InterPro" id="IPR026057">
    <property type="entry name" value="TBL_C"/>
</dbReference>
<proteinExistence type="inferred from homology"/>
<evidence type="ECO:0000313" key="11">
    <source>
        <dbReference type="Proteomes" id="UP000228380"/>
    </source>
</evidence>
<evidence type="ECO:0000256" key="6">
    <source>
        <dbReference type="ARBA" id="ARBA00023034"/>
    </source>
</evidence>
<evidence type="ECO:0000256" key="2">
    <source>
        <dbReference type="ARBA" id="ARBA00007727"/>
    </source>
</evidence>
<dbReference type="RefSeq" id="XP_008793879.4">
    <property type="nucleotide sequence ID" value="XM_008795657.4"/>
</dbReference>
<keyword evidence="6" id="KW-0333">Golgi apparatus</keyword>
<dbReference type="Proteomes" id="UP000228380">
    <property type="component" value="Unplaced"/>
</dbReference>
<feature type="signal peptide" evidence="8">
    <location>
        <begin position="1"/>
        <end position="25"/>
    </location>
</feature>
<dbReference type="GeneID" id="103710067"/>
<dbReference type="KEGG" id="pda:103710067"/>
<dbReference type="GO" id="GO:0000139">
    <property type="term" value="C:Golgi membrane"/>
    <property type="evidence" value="ECO:0007669"/>
    <property type="project" value="UniProtKB-SubCell"/>
</dbReference>
<keyword evidence="4" id="KW-0735">Signal-anchor</keyword>
<evidence type="ECO:0000259" key="10">
    <source>
        <dbReference type="Pfam" id="PF14416"/>
    </source>
</evidence>
<keyword evidence="11" id="KW-1185">Reference proteome</keyword>
<keyword evidence="3" id="KW-0812">Transmembrane</keyword>
<dbReference type="OrthoDB" id="630188at2759"/>
<keyword evidence="7" id="KW-0472">Membrane</keyword>
<dbReference type="PROSITE" id="PS51257">
    <property type="entry name" value="PROKAR_LIPOPROTEIN"/>
    <property type="match status" value="1"/>
</dbReference>
<evidence type="ECO:0000256" key="7">
    <source>
        <dbReference type="ARBA" id="ARBA00023136"/>
    </source>
</evidence>
<feature type="chain" id="PRO_5034295718" evidence="8">
    <location>
        <begin position="26"/>
        <end position="405"/>
    </location>
</feature>
<evidence type="ECO:0000256" key="3">
    <source>
        <dbReference type="ARBA" id="ARBA00022692"/>
    </source>
</evidence>
<keyword evidence="8" id="KW-0732">Signal</keyword>
<evidence type="ECO:0000313" key="12">
    <source>
        <dbReference type="RefSeq" id="XP_008793879.4"/>
    </source>
</evidence>
<dbReference type="PANTHER" id="PTHR32285:SF28">
    <property type="entry name" value="XYLOGLUCAN O-ACETYLTRANSFERASE 2"/>
    <property type="match status" value="1"/>
</dbReference>
<evidence type="ECO:0000259" key="9">
    <source>
        <dbReference type="Pfam" id="PF13839"/>
    </source>
</evidence>
<dbReference type="InterPro" id="IPR025846">
    <property type="entry name" value="TBL_N"/>
</dbReference>
<evidence type="ECO:0000256" key="8">
    <source>
        <dbReference type="SAM" id="SignalP"/>
    </source>
</evidence>
<dbReference type="AlphaFoldDB" id="A0A8B7C8J7"/>
<reference evidence="12" key="1">
    <citation type="submission" date="2025-08" db="UniProtKB">
        <authorList>
            <consortium name="RefSeq"/>
        </authorList>
    </citation>
    <scope>IDENTIFICATION</scope>
    <source>
        <tissue evidence="12">Young leaves</tissue>
    </source>
</reference>
<dbReference type="PANTHER" id="PTHR32285">
    <property type="entry name" value="PROTEIN TRICHOME BIREFRINGENCE-LIKE 9-RELATED"/>
    <property type="match status" value="1"/>
</dbReference>
<dbReference type="GO" id="GO:1990538">
    <property type="term" value="F:xylan O-acetyltransferase activity"/>
    <property type="evidence" value="ECO:0007669"/>
    <property type="project" value="UniProtKB-ARBA"/>
</dbReference>
<comment type="subcellular location">
    <subcellularLocation>
        <location evidence="1">Golgi apparatus membrane</location>
        <topology evidence="1">Single-pass type II membrane protein</topology>
    </subcellularLocation>
</comment>
<evidence type="ECO:0000256" key="4">
    <source>
        <dbReference type="ARBA" id="ARBA00022968"/>
    </source>
</evidence>
<evidence type="ECO:0000256" key="5">
    <source>
        <dbReference type="ARBA" id="ARBA00022989"/>
    </source>
</evidence>
<accession>A0A8B7C8J7</accession>
<dbReference type="Pfam" id="PF14416">
    <property type="entry name" value="PMR5N"/>
    <property type="match status" value="1"/>
</dbReference>
<organism evidence="11 12">
    <name type="scientific">Phoenix dactylifera</name>
    <name type="common">Date palm</name>
    <dbReference type="NCBI Taxonomy" id="42345"/>
    <lineage>
        <taxon>Eukaryota</taxon>
        <taxon>Viridiplantae</taxon>
        <taxon>Streptophyta</taxon>
        <taxon>Embryophyta</taxon>
        <taxon>Tracheophyta</taxon>
        <taxon>Spermatophyta</taxon>
        <taxon>Magnoliopsida</taxon>
        <taxon>Liliopsida</taxon>
        <taxon>Arecaceae</taxon>
        <taxon>Coryphoideae</taxon>
        <taxon>Phoeniceae</taxon>
        <taxon>Phoenix</taxon>
    </lineage>
</organism>
<sequence>MSSRKTRSFFLWPLVASACFLLSVAFFPNNPYKVTPQKDLDQREDPKQKLTSHNSTKVKMGCDFSKGKWVPDSGGPAYTNATCRTLMESKDCLKYGKDTDYLNWRWKPNGCELPRFEARMFLDIVRGKRMAFAGDSVARNQLESLLCLLSEVETPLDVDKDAEDKFRTWYFKSYDFTIMKLWTRFLVEETERMINGSASGVFDLHLDRINTKWTEKLPLINYLVISDSHWFFRKNYLYEGGKLIGCTFCSEANLTDLGINYAVQRAFRTALKYLSKCEKCEGLLTFLRTFTPAHFENGTWNSGGDCKRIRPANEGDVSFSGTDWELRNAQVEEVKKLQVEKPKGAKHFMLLDVTRAMTMRPDAHPGSHWNNKWMGGYNDCLHWCLPGPIDMWNELLFALLKEDTP</sequence>
<protein>
    <submittedName>
        <fullName evidence="12">Protein ALTERED XYLOGLUCAN 4-like</fullName>
    </submittedName>
</protein>
<keyword evidence="5" id="KW-1133">Transmembrane helix</keyword>
<gene>
    <name evidence="12" type="primary">LOC103710067</name>
</gene>
<feature type="domain" description="Trichome birefringence-like N-terminal" evidence="10">
    <location>
        <begin position="61"/>
        <end position="112"/>
    </location>
</feature>
<comment type="similarity">
    <text evidence="2">Belongs to the PC-esterase family. TBL subfamily.</text>
</comment>
<name>A0A8B7C8J7_PHODC</name>
<feature type="domain" description="Trichome birefringence-like C-terminal" evidence="9">
    <location>
        <begin position="113"/>
        <end position="398"/>
    </location>
</feature>